<evidence type="ECO:0000256" key="1">
    <source>
        <dbReference type="SAM" id="Phobius"/>
    </source>
</evidence>
<keyword evidence="1" id="KW-0472">Membrane</keyword>
<keyword evidence="3" id="KW-1185">Reference proteome</keyword>
<dbReference type="AlphaFoldDB" id="A0A9P0P6W6"/>
<dbReference type="OrthoDB" id="6627140at2759"/>
<reference evidence="2" key="1">
    <citation type="submission" date="2022-03" db="EMBL/GenBank/DDBJ databases">
        <authorList>
            <person name="Sayadi A."/>
        </authorList>
    </citation>
    <scope>NUCLEOTIDE SEQUENCE</scope>
</reference>
<feature type="transmembrane region" description="Helical" evidence="1">
    <location>
        <begin position="21"/>
        <end position="39"/>
    </location>
</feature>
<evidence type="ECO:0000313" key="3">
    <source>
        <dbReference type="Proteomes" id="UP001152888"/>
    </source>
</evidence>
<keyword evidence="1" id="KW-1133">Transmembrane helix</keyword>
<evidence type="ECO:0000313" key="2">
    <source>
        <dbReference type="EMBL" id="CAH1973421.1"/>
    </source>
</evidence>
<dbReference type="EMBL" id="CAKOFQ010006809">
    <property type="protein sequence ID" value="CAH1973421.1"/>
    <property type="molecule type" value="Genomic_DNA"/>
</dbReference>
<sequence>MKRGTDWREAKKLALSKKMDYIHVQIIMVMILGICPNLQSRDYCEAGRNMTVKNFGRLFTDKSSVWYNILQFKPPVTFPLKPGLYEALNDPTKSVYPVVQRTSWLLKILMYYEDEVLLCNICEGEMFE</sequence>
<dbReference type="Proteomes" id="UP001152888">
    <property type="component" value="Unassembled WGS sequence"/>
</dbReference>
<name>A0A9P0P6W6_ACAOB</name>
<keyword evidence="1" id="KW-0812">Transmembrane</keyword>
<proteinExistence type="predicted"/>
<comment type="caution">
    <text evidence="2">The sequence shown here is derived from an EMBL/GenBank/DDBJ whole genome shotgun (WGS) entry which is preliminary data.</text>
</comment>
<protein>
    <submittedName>
        <fullName evidence="2">Uncharacterized protein</fullName>
    </submittedName>
</protein>
<gene>
    <name evidence="2" type="ORF">ACAOBT_LOCUS10547</name>
</gene>
<accession>A0A9P0P6W6</accession>
<organism evidence="2 3">
    <name type="scientific">Acanthoscelides obtectus</name>
    <name type="common">Bean weevil</name>
    <name type="synonym">Bruchus obtectus</name>
    <dbReference type="NCBI Taxonomy" id="200917"/>
    <lineage>
        <taxon>Eukaryota</taxon>
        <taxon>Metazoa</taxon>
        <taxon>Ecdysozoa</taxon>
        <taxon>Arthropoda</taxon>
        <taxon>Hexapoda</taxon>
        <taxon>Insecta</taxon>
        <taxon>Pterygota</taxon>
        <taxon>Neoptera</taxon>
        <taxon>Endopterygota</taxon>
        <taxon>Coleoptera</taxon>
        <taxon>Polyphaga</taxon>
        <taxon>Cucujiformia</taxon>
        <taxon>Chrysomeloidea</taxon>
        <taxon>Chrysomelidae</taxon>
        <taxon>Bruchinae</taxon>
        <taxon>Bruchini</taxon>
        <taxon>Acanthoscelides</taxon>
    </lineage>
</organism>